<dbReference type="EMBL" id="FOAF01000001">
    <property type="protein sequence ID" value="SEK45477.1"/>
    <property type="molecule type" value="Genomic_DNA"/>
</dbReference>
<organism evidence="1 2">
    <name type="scientific">Olivibacter domesticus</name>
    <name type="common">Pseudosphingobacterium domesticum</name>
    <dbReference type="NCBI Taxonomy" id="407022"/>
    <lineage>
        <taxon>Bacteria</taxon>
        <taxon>Pseudomonadati</taxon>
        <taxon>Bacteroidota</taxon>
        <taxon>Sphingobacteriia</taxon>
        <taxon>Sphingobacteriales</taxon>
        <taxon>Sphingobacteriaceae</taxon>
        <taxon>Olivibacter</taxon>
    </lineage>
</organism>
<reference evidence="2" key="1">
    <citation type="submission" date="2016-10" db="EMBL/GenBank/DDBJ databases">
        <authorList>
            <person name="Varghese N."/>
            <person name="Submissions S."/>
        </authorList>
    </citation>
    <scope>NUCLEOTIDE SEQUENCE [LARGE SCALE GENOMIC DNA]</scope>
    <source>
        <strain evidence="2">DSM 18733</strain>
    </source>
</reference>
<dbReference type="RefSeq" id="WP_162276505.1">
    <property type="nucleotide sequence ID" value="NZ_FOAF01000001.1"/>
</dbReference>
<gene>
    <name evidence="1" type="ORF">SAMN05661044_00284</name>
</gene>
<accession>A0A1H7H6U3</accession>
<protein>
    <submittedName>
        <fullName evidence="1">Uncharacterized protein</fullName>
    </submittedName>
</protein>
<dbReference type="STRING" id="407022.SAMN05661044_00284"/>
<sequence>MNEKKDHALLQRLFPTIIRSSLLFGHDESVLKQMLIVKLLHAYLIPGFLANEDMI</sequence>
<keyword evidence="2" id="KW-1185">Reference proteome</keyword>
<evidence type="ECO:0000313" key="2">
    <source>
        <dbReference type="Proteomes" id="UP000199421"/>
    </source>
</evidence>
<proteinExistence type="predicted"/>
<evidence type="ECO:0000313" key="1">
    <source>
        <dbReference type="EMBL" id="SEK45477.1"/>
    </source>
</evidence>
<name>A0A1H7H6U3_OLID1</name>
<dbReference type="Proteomes" id="UP000199421">
    <property type="component" value="Unassembled WGS sequence"/>
</dbReference>
<dbReference type="AlphaFoldDB" id="A0A1H7H6U3"/>